<evidence type="ECO:0000313" key="1">
    <source>
        <dbReference type="EMBL" id="PRQ46419.1"/>
    </source>
</evidence>
<name>A0A2P6RJ05_ROSCH</name>
<dbReference type="SUPFAM" id="SSF117281">
    <property type="entry name" value="Kelch motif"/>
    <property type="match status" value="1"/>
</dbReference>
<protein>
    <submittedName>
        <fullName evidence="1">Putative kelch-type beta propeller</fullName>
    </submittedName>
</protein>
<dbReference type="Gramene" id="PRQ46419">
    <property type="protein sequence ID" value="PRQ46419"/>
    <property type="gene ID" value="RchiOBHm_Chr2g0088891"/>
</dbReference>
<dbReference type="Proteomes" id="UP000238479">
    <property type="component" value="Chromosome 2"/>
</dbReference>
<sequence length="451" mass="50525">MSPKNCLNLAANRGSDGEENRHHRLRHRRIHGDKKHRLHGCTAAMKKKKGKLMEKAKKITTKKKTRKKKLKLTELETNKSLYICSLEHHEGMWVSYVVRAIKLSDLLSSSSDDDLQLRQLAYKAGTDLPGSVRCGVMGSQIVFAGGLKPSVPYGMGAIRTDSIWYRDVYAFETSDPKQQQHEIRKMDATLLGAKFSPWMVELGGKLYALCYMGVSHSPEFEVFDPKLQTWSALPQPPFFQHGSRYDNHAPFAYAIAGTKMFVSHELCPVFCFDVSQPDSGWRLVPTMCQGGPFPFIGTALVLDLPAAGGNKKKILFGHSARCCFSLAVYLISGLDENEESITQIGDLKLPIWPYELGPAAASDFVHIGGQKACLVITQFISSLEEEPRWNEPGTHKTQGVAIPFQFEIDITKLDKDEKDCFTLQFMPPRIFQYQTNPATYPSPETVGCFVL</sequence>
<gene>
    <name evidence="1" type="ORF">RchiOBHm_Chr2g0088891</name>
</gene>
<dbReference type="InterPro" id="IPR037293">
    <property type="entry name" value="Gal_Oxidase_central_sf"/>
</dbReference>
<accession>A0A2P6RJ05</accession>
<dbReference type="OMA" id="NCEASPC"/>
<dbReference type="Gene3D" id="2.130.10.80">
    <property type="entry name" value="Galactose oxidase/kelch, beta-propeller"/>
    <property type="match status" value="1"/>
</dbReference>
<dbReference type="InterPro" id="IPR012871">
    <property type="entry name" value="DUF1668_ORYSA"/>
</dbReference>
<reference evidence="1 2" key="1">
    <citation type="journal article" date="2018" name="Nat. Genet.">
        <title>The Rosa genome provides new insights in the design of modern roses.</title>
        <authorList>
            <person name="Bendahmane M."/>
        </authorList>
    </citation>
    <scope>NUCLEOTIDE SEQUENCE [LARGE SCALE GENOMIC DNA]</scope>
    <source>
        <strain evidence="2">cv. Old Blush</strain>
    </source>
</reference>
<dbReference type="InterPro" id="IPR015915">
    <property type="entry name" value="Kelch-typ_b-propeller"/>
</dbReference>
<comment type="caution">
    <text evidence="1">The sequence shown here is derived from an EMBL/GenBank/DDBJ whole genome shotgun (WGS) entry which is preliminary data.</text>
</comment>
<proteinExistence type="predicted"/>
<keyword evidence="2" id="KW-1185">Reference proteome</keyword>
<dbReference type="Pfam" id="PF07893">
    <property type="entry name" value="DUF1668"/>
    <property type="match status" value="1"/>
</dbReference>
<organism evidence="1 2">
    <name type="scientific">Rosa chinensis</name>
    <name type="common">China rose</name>
    <dbReference type="NCBI Taxonomy" id="74649"/>
    <lineage>
        <taxon>Eukaryota</taxon>
        <taxon>Viridiplantae</taxon>
        <taxon>Streptophyta</taxon>
        <taxon>Embryophyta</taxon>
        <taxon>Tracheophyta</taxon>
        <taxon>Spermatophyta</taxon>
        <taxon>Magnoliopsida</taxon>
        <taxon>eudicotyledons</taxon>
        <taxon>Gunneridae</taxon>
        <taxon>Pentapetalae</taxon>
        <taxon>rosids</taxon>
        <taxon>fabids</taxon>
        <taxon>Rosales</taxon>
        <taxon>Rosaceae</taxon>
        <taxon>Rosoideae</taxon>
        <taxon>Rosoideae incertae sedis</taxon>
        <taxon>Rosa</taxon>
    </lineage>
</organism>
<dbReference type="EMBL" id="PDCK01000040">
    <property type="protein sequence ID" value="PRQ46419.1"/>
    <property type="molecule type" value="Genomic_DNA"/>
</dbReference>
<dbReference type="AlphaFoldDB" id="A0A2P6RJ05"/>
<evidence type="ECO:0000313" key="2">
    <source>
        <dbReference type="Proteomes" id="UP000238479"/>
    </source>
</evidence>